<name>A0A5C4TJ20_FRUSA</name>
<evidence type="ECO:0000313" key="2">
    <source>
        <dbReference type="Proteomes" id="UP000313312"/>
    </source>
</evidence>
<evidence type="ECO:0000313" key="1">
    <source>
        <dbReference type="EMBL" id="TNK90430.1"/>
    </source>
</evidence>
<protein>
    <submittedName>
        <fullName evidence="1">Uncharacterized protein</fullName>
    </submittedName>
</protein>
<dbReference type="EMBL" id="QFCR01000009">
    <property type="protein sequence ID" value="TNK90430.1"/>
    <property type="molecule type" value="Genomic_DNA"/>
</dbReference>
<organism evidence="1 2">
    <name type="scientific">Fructilactobacillus sanfranciscensis</name>
    <name type="common">Lactobacillus sanfranciscensis</name>
    <dbReference type="NCBI Taxonomy" id="1625"/>
    <lineage>
        <taxon>Bacteria</taxon>
        <taxon>Bacillati</taxon>
        <taxon>Bacillota</taxon>
        <taxon>Bacilli</taxon>
        <taxon>Lactobacillales</taxon>
        <taxon>Lactobacillaceae</taxon>
        <taxon>Fructilactobacillus</taxon>
    </lineage>
</organism>
<gene>
    <name evidence="1" type="ORF">DID87_03740</name>
</gene>
<proteinExistence type="predicted"/>
<comment type="caution">
    <text evidence="1">The sequence shown here is derived from an EMBL/GenBank/DDBJ whole genome shotgun (WGS) entry which is preliminary data.</text>
</comment>
<accession>A0A5C4TJ20</accession>
<dbReference type="RefSeq" id="WP_139571108.1">
    <property type="nucleotide sequence ID" value="NZ_QFCR01000009.1"/>
</dbReference>
<sequence length="137" mass="15609">MEDNIKLGTKAFDKMMFTLAEPVTEENHAKYHFENYEMMEISPKIWVLPVYMTADDDFTLFFIITKIATGETVMAFSQGDLESDGDFNLSQPMNTGAGLNLLEKHDQTRAEAALAYLEQLEKADEGTWRIVAENEED</sequence>
<dbReference type="AlphaFoldDB" id="A0A5C4TJ20"/>
<reference evidence="1 2" key="1">
    <citation type="submission" date="2018-05" db="EMBL/GenBank/DDBJ databases">
        <title>Lactobacillus sanfranciscensis Ah4 draft denome sequence.</title>
        <authorList>
            <person name="Zhang G."/>
        </authorList>
    </citation>
    <scope>NUCLEOTIDE SEQUENCE [LARGE SCALE GENOMIC DNA]</scope>
    <source>
        <strain evidence="1 2">Ah4</strain>
    </source>
</reference>
<dbReference type="Proteomes" id="UP000313312">
    <property type="component" value="Unassembled WGS sequence"/>
</dbReference>